<dbReference type="PANTHER" id="PTHR12318:SF0">
    <property type="entry name" value="ACYL-COENZYME A DIPHOSPHATASE NUDT19"/>
    <property type="match status" value="1"/>
</dbReference>
<dbReference type="PROSITE" id="PS51462">
    <property type="entry name" value="NUDIX"/>
    <property type="match status" value="1"/>
</dbReference>
<evidence type="ECO:0000256" key="7">
    <source>
        <dbReference type="SAM" id="MobiDB-lite"/>
    </source>
</evidence>
<dbReference type="RefSeq" id="WP_286289360.1">
    <property type="nucleotide sequence ID" value="NZ_JASXSZ010000004.1"/>
</dbReference>
<evidence type="ECO:0000256" key="4">
    <source>
        <dbReference type="ARBA" id="ARBA00022801"/>
    </source>
</evidence>
<feature type="domain" description="Nudix hydrolase" evidence="8">
    <location>
        <begin position="31"/>
        <end position="173"/>
    </location>
</feature>
<proteinExistence type="predicted"/>
<dbReference type="EMBL" id="JASXSZ010000004">
    <property type="protein sequence ID" value="MDL9980408.1"/>
    <property type="molecule type" value="Genomic_DNA"/>
</dbReference>
<dbReference type="InterPro" id="IPR039121">
    <property type="entry name" value="NUDT19"/>
</dbReference>
<dbReference type="GO" id="GO:0016787">
    <property type="term" value="F:hydrolase activity"/>
    <property type="evidence" value="ECO:0007669"/>
    <property type="project" value="UniProtKB-KW"/>
</dbReference>
<comment type="cofactor">
    <cofactor evidence="2">
        <name>Mg(2+)</name>
        <dbReference type="ChEBI" id="CHEBI:18420"/>
    </cofactor>
</comment>
<sequence>MSETPAQRSFRAILDASRDARPRLPEDAEDPDIPVAGTAVVVRDGQSGVEVLMIERPARGSFAGAWVFPGGKVEASDRPSPDDPEEDVARNAAVRETHEEAGFEVEALRTLSVWDPPPGIPLRIRTWFFVARAQTAEWMLSADEVVSAEWVRPDDMLERHARGEVVLYPPTWVTLHSLAGFAAVPALVEAVRFERFDSVARTGESGPMMMWQDDGEYVDAAAPASTARHRLEIGALPWIYTRTAG</sequence>
<evidence type="ECO:0000256" key="6">
    <source>
        <dbReference type="ARBA" id="ARBA00023211"/>
    </source>
</evidence>
<dbReference type="Proteomes" id="UP001235064">
    <property type="component" value="Unassembled WGS sequence"/>
</dbReference>
<evidence type="ECO:0000256" key="5">
    <source>
        <dbReference type="ARBA" id="ARBA00022842"/>
    </source>
</evidence>
<keyword evidence="6" id="KW-0464">Manganese</keyword>
<gene>
    <name evidence="9" type="ORF">QSV35_13775</name>
</gene>
<protein>
    <submittedName>
        <fullName evidence="9">NUDIX hydrolase</fullName>
        <ecNumber evidence="9">3.6.-.-</ecNumber>
    </submittedName>
</protein>
<dbReference type="InterPro" id="IPR000086">
    <property type="entry name" value="NUDIX_hydrolase_dom"/>
</dbReference>
<dbReference type="SUPFAM" id="SSF55811">
    <property type="entry name" value="Nudix"/>
    <property type="match status" value="1"/>
</dbReference>
<dbReference type="InterPro" id="IPR015797">
    <property type="entry name" value="NUDIX_hydrolase-like_dom_sf"/>
</dbReference>
<evidence type="ECO:0000256" key="2">
    <source>
        <dbReference type="ARBA" id="ARBA00001946"/>
    </source>
</evidence>
<keyword evidence="3" id="KW-0479">Metal-binding</keyword>
<evidence type="ECO:0000313" key="10">
    <source>
        <dbReference type="Proteomes" id="UP001235064"/>
    </source>
</evidence>
<name>A0ABT7N128_9MICO</name>
<dbReference type="Gene3D" id="3.90.79.10">
    <property type="entry name" value="Nucleoside Triphosphate Pyrophosphohydrolase"/>
    <property type="match status" value="2"/>
</dbReference>
<reference evidence="9 10" key="1">
    <citation type="submission" date="2023-06" db="EMBL/GenBank/DDBJ databases">
        <title>Microbacterium sp. nov., isolated from a waste landfill.</title>
        <authorList>
            <person name="Wen W."/>
        </authorList>
    </citation>
    <scope>NUCLEOTIDE SEQUENCE [LARGE SCALE GENOMIC DNA]</scope>
    <source>
        <strain evidence="9 10">ASV49</strain>
    </source>
</reference>
<feature type="compositionally biased region" description="Basic and acidic residues" evidence="7">
    <location>
        <begin position="16"/>
        <end position="26"/>
    </location>
</feature>
<dbReference type="CDD" id="cd18870">
    <property type="entry name" value="NUDIX_AcylCoAdiphos_Nudt19"/>
    <property type="match status" value="1"/>
</dbReference>
<evidence type="ECO:0000256" key="1">
    <source>
        <dbReference type="ARBA" id="ARBA00001936"/>
    </source>
</evidence>
<comment type="caution">
    <text evidence="9">The sequence shown here is derived from an EMBL/GenBank/DDBJ whole genome shotgun (WGS) entry which is preliminary data.</text>
</comment>
<comment type="cofactor">
    <cofactor evidence="1">
        <name>Mn(2+)</name>
        <dbReference type="ChEBI" id="CHEBI:29035"/>
    </cofactor>
</comment>
<feature type="region of interest" description="Disordered" evidence="7">
    <location>
        <begin position="1"/>
        <end position="32"/>
    </location>
</feature>
<dbReference type="Pfam" id="PF00293">
    <property type="entry name" value="NUDIX"/>
    <property type="match status" value="1"/>
</dbReference>
<dbReference type="PANTHER" id="PTHR12318">
    <property type="entry name" value="TESTOSTERONE-REGULATED PROTEIN RP2"/>
    <property type="match status" value="1"/>
</dbReference>
<organism evidence="9 10">
    <name type="scientific">Microbacterium candidum</name>
    <dbReference type="NCBI Taxonomy" id="3041922"/>
    <lineage>
        <taxon>Bacteria</taxon>
        <taxon>Bacillati</taxon>
        <taxon>Actinomycetota</taxon>
        <taxon>Actinomycetes</taxon>
        <taxon>Micrococcales</taxon>
        <taxon>Microbacteriaceae</taxon>
        <taxon>Microbacterium</taxon>
    </lineage>
</organism>
<evidence type="ECO:0000313" key="9">
    <source>
        <dbReference type="EMBL" id="MDL9980408.1"/>
    </source>
</evidence>
<keyword evidence="4 9" id="KW-0378">Hydrolase</keyword>
<keyword evidence="10" id="KW-1185">Reference proteome</keyword>
<accession>A0ABT7N128</accession>
<evidence type="ECO:0000259" key="8">
    <source>
        <dbReference type="PROSITE" id="PS51462"/>
    </source>
</evidence>
<evidence type="ECO:0000256" key="3">
    <source>
        <dbReference type="ARBA" id="ARBA00022723"/>
    </source>
</evidence>
<dbReference type="EC" id="3.6.-.-" evidence="9"/>
<keyword evidence="5" id="KW-0460">Magnesium</keyword>